<keyword evidence="2" id="KW-1185">Reference proteome</keyword>
<sequence>MKGPPPQRVFIARWEGGGSKKLQSIVGGIPLTFSGVCRKTERAGATGLLTDRCGSTCGNRGRQSADPLTLELNSKRVAPQSSFSWHLPKTPVGMRWNVSRVTVEACSDGGHRTLGRGIGYKCMK</sequence>
<name>A0A8X6YMC8_9ARAC</name>
<evidence type="ECO:0000313" key="1">
    <source>
        <dbReference type="EMBL" id="GFY75656.1"/>
    </source>
</evidence>
<dbReference type="EMBL" id="BMAV01021541">
    <property type="protein sequence ID" value="GFY75656.1"/>
    <property type="molecule type" value="Genomic_DNA"/>
</dbReference>
<reference evidence="1" key="1">
    <citation type="submission" date="2020-08" db="EMBL/GenBank/DDBJ databases">
        <title>Multicomponent nature underlies the extraordinary mechanical properties of spider dragline silk.</title>
        <authorList>
            <person name="Kono N."/>
            <person name="Nakamura H."/>
            <person name="Mori M."/>
            <person name="Yoshida Y."/>
            <person name="Ohtoshi R."/>
            <person name="Malay A.D."/>
            <person name="Moran D.A.P."/>
            <person name="Tomita M."/>
            <person name="Numata K."/>
            <person name="Arakawa K."/>
        </authorList>
    </citation>
    <scope>NUCLEOTIDE SEQUENCE</scope>
</reference>
<organism evidence="1 2">
    <name type="scientific">Trichonephila inaurata madagascariensis</name>
    <dbReference type="NCBI Taxonomy" id="2747483"/>
    <lineage>
        <taxon>Eukaryota</taxon>
        <taxon>Metazoa</taxon>
        <taxon>Ecdysozoa</taxon>
        <taxon>Arthropoda</taxon>
        <taxon>Chelicerata</taxon>
        <taxon>Arachnida</taxon>
        <taxon>Araneae</taxon>
        <taxon>Araneomorphae</taxon>
        <taxon>Entelegynae</taxon>
        <taxon>Araneoidea</taxon>
        <taxon>Nephilidae</taxon>
        <taxon>Trichonephila</taxon>
        <taxon>Trichonephila inaurata</taxon>
    </lineage>
</organism>
<dbReference type="AlphaFoldDB" id="A0A8X6YMC8"/>
<gene>
    <name evidence="1" type="ORF">TNIN_447091</name>
</gene>
<accession>A0A8X6YMC8</accession>
<protein>
    <submittedName>
        <fullName evidence="1">Uncharacterized protein</fullName>
    </submittedName>
</protein>
<dbReference type="Proteomes" id="UP000886998">
    <property type="component" value="Unassembled WGS sequence"/>
</dbReference>
<evidence type="ECO:0000313" key="2">
    <source>
        <dbReference type="Proteomes" id="UP000886998"/>
    </source>
</evidence>
<proteinExistence type="predicted"/>
<comment type="caution">
    <text evidence="1">The sequence shown here is derived from an EMBL/GenBank/DDBJ whole genome shotgun (WGS) entry which is preliminary data.</text>
</comment>